<protein>
    <submittedName>
        <fullName evidence="4">CBS domain-containing protein</fullName>
    </submittedName>
</protein>
<gene>
    <name evidence="4" type="ORF">SAMN02745123_02244</name>
</gene>
<dbReference type="OrthoDB" id="9790355at2"/>
<sequence length="127" mass="14521">MNISEIMHRRVWVFKGEDLVEQALKIMNEKKINGAPVVDEDNNLIGMVVKADIYRFLSDPGHYQSYPLNRVISKEVITATKDEDIITVGKKLRSNNIVALPVVEDQKVIGLVSVEDIVDYFIDKYEQ</sequence>
<feature type="domain" description="CBS" evidence="3">
    <location>
        <begin position="72"/>
        <end position="127"/>
    </location>
</feature>
<proteinExistence type="predicted"/>
<dbReference type="PANTHER" id="PTHR43080:SF2">
    <property type="entry name" value="CBS DOMAIN-CONTAINING PROTEIN"/>
    <property type="match status" value="1"/>
</dbReference>
<name>A0A1M6TBA4_9FIRM</name>
<evidence type="ECO:0000256" key="2">
    <source>
        <dbReference type="PROSITE-ProRule" id="PRU00703"/>
    </source>
</evidence>
<dbReference type="InterPro" id="IPR000644">
    <property type="entry name" value="CBS_dom"/>
</dbReference>
<dbReference type="InterPro" id="IPR046342">
    <property type="entry name" value="CBS_dom_sf"/>
</dbReference>
<dbReference type="PANTHER" id="PTHR43080">
    <property type="entry name" value="CBS DOMAIN-CONTAINING PROTEIN CBSX3, MITOCHONDRIAL"/>
    <property type="match status" value="1"/>
</dbReference>
<evidence type="ECO:0000259" key="3">
    <source>
        <dbReference type="PROSITE" id="PS51371"/>
    </source>
</evidence>
<dbReference type="RefSeq" id="WP_072914296.1">
    <property type="nucleotide sequence ID" value="NZ_FRAR01000016.1"/>
</dbReference>
<dbReference type="STRING" id="1121421.SAMN02745123_02244"/>
<dbReference type="PROSITE" id="PS51371">
    <property type="entry name" value="CBS"/>
    <property type="match status" value="2"/>
</dbReference>
<reference evidence="5" key="1">
    <citation type="submission" date="2016-11" db="EMBL/GenBank/DDBJ databases">
        <authorList>
            <person name="Varghese N."/>
            <person name="Submissions S."/>
        </authorList>
    </citation>
    <scope>NUCLEOTIDE SEQUENCE [LARGE SCALE GENOMIC DNA]</scope>
    <source>
        <strain evidence="5">DSM 10349</strain>
    </source>
</reference>
<organism evidence="4 5">
    <name type="scientific">Desulforamulus aeronauticus DSM 10349</name>
    <dbReference type="NCBI Taxonomy" id="1121421"/>
    <lineage>
        <taxon>Bacteria</taxon>
        <taxon>Bacillati</taxon>
        <taxon>Bacillota</taxon>
        <taxon>Clostridia</taxon>
        <taxon>Eubacteriales</taxon>
        <taxon>Peptococcaceae</taxon>
        <taxon>Desulforamulus</taxon>
    </lineage>
</organism>
<dbReference type="Proteomes" id="UP000183997">
    <property type="component" value="Unassembled WGS sequence"/>
</dbReference>
<dbReference type="CDD" id="cd02205">
    <property type="entry name" value="CBS_pair_SF"/>
    <property type="match status" value="1"/>
</dbReference>
<keyword evidence="5" id="KW-1185">Reference proteome</keyword>
<dbReference type="SMART" id="SM00116">
    <property type="entry name" value="CBS"/>
    <property type="match status" value="2"/>
</dbReference>
<dbReference type="SUPFAM" id="SSF54631">
    <property type="entry name" value="CBS-domain pair"/>
    <property type="match status" value="1"/>
</dbReference>
<dbReference type="EMBL" id="FRAR01000016">
    <property type="protein sequence ID" value="SHK54332.1"/>
    <property type="molecule type" value="Genomic_DNA"/>
</dbReference>
<evidence type="ECO:0000256" key="1">
    <source>
        <dbReference type="ARBA" id="ARBA00023122"/>
    </source>
</evidence>
<dbReference type="AlphaFoldDB" id="A0A1M6TBA4"/>
<dbReference type="InterPro" id="IPR051257">
    <property type="entry name" value="Diverse_CBS-Domain"/>
</dbReference>
<feature type="domain" description="CBS" evidence="3">
    <location>
        <begin position="7"/>
        <end position="65"/>
    </location>
</feature>
<dbReference type="Gene3D" id="3.10.580.10">
    <property type="entry name" value="CBS-domain"/>
    <property type="match status" value="1"/>
</dbReference>
<keyword evidence="1 2" id="KW-0129">CBS domain</keyword>
<accession>A0A1M6TBA4</accession>
<evidence type="ECO:0000313" key="4">
    <source>
        <dbReference type="EMBL" id="SHK54332.1"/>
    </source>
</evidence>
<dbReference type="Pfam" id="PF00571">
    <property type="entry name" value="CBS"/>
    <property type="match status" value="2"/>
</dbReference>
<evidence type="ECO:0000313" key="5">
    <source>
        <dbReference type="Proteomes" id="UP000183997"/>
    </source>
</evidence>